<evidence type="ECO:0000256" key="6">
    <source>
        <dbReference type="ARBA" id="ARBA00022553"/>
    </source>
</evidence>
<gene>
    <name evidence="10" type="ORF">H1R20_g4281</name>
</gene>
<dbReference type="GO" id="GO:0000493">
    <property type="term" value="P:box H/ACA snoRNP assembly"/>
    <property type="evidence" value="ECO:0007669"/>
    <property type="project" value="InterPro"/>
</dbReference>
<feature type="region of interest" description="Disordered" evidence="9">
    <location>
        <begin position="285"/>
        <end position="316"/>
    </location>
</feature>
<evidence type="ECO:0000256" key="1">
    <source>
        <dbReference type="ARBA" id="ARBA00004123"/>
    </source>
</evidence>
<feature type="compositionally biased region" description="Low complexity" evidence="9">
    <location>
        <begin position="80"/>
        <end position="89"/>
    </location>
</feature>
<organism evidence="10 11">
    <name type="scientific">Candolleomyces eurysporus</name>
    <dbReference type="NCBI Taxonomy" id="2828524"/>
    <lineage>
        <taxon>Eukaryota</taxon>
        <taxon>Fungi</taxon>
        <taxon>Dikarya</taxon>
        <taxon>Basidiomycota</taxon>
        <taxon>Agaricomycotina</taxon>
        <taxon>Agaricomycetes</taxon>
        <taxon>Agaricomycetidae</taxon>
        <taxon>Agaricales</taxon>
        <taxon>Agaricineae</taxon>
        <taxon>Psathyrellaceae</taxon>
        <taxon>Candolleomyces</taxon>
    </lineage>
</organism>
<dbReference type="EMBL" id="JANBPK010000759">
    <property type="protein sequence ID" value="KAJ2932810.1"/>
    <property type="molecule type" value="Genomic_DNA"/>
</dbReference>
<reference evidence="10" key="1">
    <citation type="submission" date="2022-06" db="EMBL/GenBank/DDBJ databases">
        <title>Genome Sequence of Candolleomyces eurysporus.</title>
        <authorList>
            <person name="Buettner E."/>
        </authorList>
    </citation>
    <scope>NUCLEOTIDE SEQUENCE</scope>
    <source>
        <strain evidence="10">VTCC 930004</strain>
    </source>
</reference>
<evidence type="ECO:0000256" key="2">
    <source>
        <dbReference type="ARBA" id="ARBA00009801"/>
    </source>
</evidence>
<dbReference type="GO" id="GO:0003723">
    <property type="term" value="F:RNA binding"/>
    <property type="evidence" value="ECO:0007669"/>
    <property type="project" value="UniProtKB-KW"/>
</dbReference>
<evidence type="ECO:0000313" key="10">
    <source>
        <dbReference type="EMBL" id="KAJ2932810.1"/>
    </source>
</evidence>
<sequence length="565" mass="61678">MSEFKVPVSIPQDLLLIQELVGLPERPRTPVVEAKDEDSSSDSEDISSSDSEDNSEDSEDEVAAKLVVDGADDSDPPNPKSASEPSSSDSESDSDSEEEPKNEKTTPSVDADVDDDEDEDAGPSAGAGPHLHTKHEIVEADITVPDIDKVAPDENLEKVGEIMGIIGQVVIVRGLPSHNMARGSQQALDSDTLLVFDDRTVMGYIYETFGPTNQPLYQVKFNSKYPLDPERVKVSKEVFMVPSKSKFVFVDQIKAFKGSDASNVFDEEPADDELEFSDDEAEAAYKSRMKRKRGDSRSRSVTRDPTPNPSHMRDQELVDDAFLSRNAYDEHGPYDFDFGAPGPSRPAPIPYDDPYATTAADDTAASSVFRPVGPPARQDGRQRGRGRGRFGQHTRGRGRGGGLDNRRGASPQTTVPHQNEFSEHFSEAYDPLAPPQMQMMGQGYYQQDFNGMGTTGSAAGPGWGYPPNQTPGMVHPQFGGQNAFFQGQQTPAMPFVQPHINPRFAPFGFNMGQNPAFGGQYSMPNSHGAGSPDAQAAGYPQQPWNQQWGPQDDGQQGQYQESYNT</sequence>
<dbReference type="Pfam" id="PF04410">
    <property type="entry name" value="Gar1"/>
    <property type="match status" value="1"/>
</dbReference>
<feature type="compositionally biased region" description="Acidic residues" evidence="9">
    <location>
        <begin position="111"/>
        <end position="121"/>
    </location>
</feature>
<dbReference type="PANTHER" id="PTHR31633">
    <property type="entry name" value="H/ACA RIBONUCLEOPROTEIN COMPLEX NON-CORE SUBUNIT NAF1"/>
    <property type="match status" value="1"/>
</dbReference>
<keyword evidence="8" id="KW-0539">Nucleus</keyword>
<dbReference type="Gene3D" id="2.40.10.230">
    <property type="entry name" value="Probable tRNA pseudouridine synthase domain"/>
    <property type="match status" value="1"/>
</dbReference>
<dbReference type="AlphaFoldDB" id="A0A9W8MI36"/>
<comment type="caution">
    <text evidence="10">The sequence shown here is derived from an EMBL/GenBank/DDBJ whole genome shotgun (WGS) entry which is preliminary data.</text>
</comment>
<dbReference type="InterPro" id="IPR040309">
    <property type="entry name" value="Naf1"/>
</dbReference>
<keyword evidence="7" id="KW-0694">RNA-binding</keyword>
<dbReference type="Proteomes" id="UP001140091">
    <property type="component" value="Unassembled WGS sequence"/>
</dbReference>
<dbReference type="GO" id="GO:0001522">
    <property type="term" value="P:pseudouridine synthesis"/>
    <property type="evidence" value="ECO:0007669"/>
    <property type="project" value="InterPro"/>
</dbReference>
<evidence type="ECO:0000256" key="7">
    <source>
        <dbReference type="ARBA" id="ARBA00022884"/>
    </source>
</evidence>
<dbReference type="PANTHER" id="PTHR31633:SF1">
    <property type="entry name" value="H_ACA RIBONUCLEOPROTEIN COMPLEX NON-CORE SUBUNIT NAF1"/>
    <property type="match status" value="1"/>
</dbReference>
<evidence type="ECO:0000256" key="4">
    <source>
        <dbReference type="ARBA" id="ARBA00022517"/>
    </source>
</evidence>
<feature type="non-terminal residue" evidence="10">
    <location>
        <position position="1"/>
    </location>
</feature>
<keyword evidence="6" id="KW-0597">Phosphoprotein</keyword>
<evidence type="ECO:0000256" key="8">
    <source>
        <dbReference type="ARBA" id="ARBA00023242"/>
    </source>
</evidence>
<dbReference type="GO" id="GO:0005732">
    <property type="term" value="C:sno(s)RNA-containing ribonucleoprotein complex"/>
    <property type="evidence" value="ECO:0007669"/>
    <property type="project" value="InterPro"/>
</dbReference>
<keyword evidence="5" id="KW-0698">rRNA processing</keyword>
<keyword evidence="4" id="KW-0690">Ribosome biogenesis</keyword>
<evidence type="ECO:0000256" key="3">
    <source>
        <dbReference type="ARBA" id="ARBA00021438"/>
    </source>
</evidence>
<dbReference type="GO" id="GO:0006364">
    <property type="term" value="P:rRNA processing"/>
    <property type="evidence" value="ECO:0007669"/>
    <property type="project" value="UniProtKB-KW"/>
</dbReference>
<feature type="compositionally biased region" description="Basic residues" evidence="9">
    <location>
        <begin position="383"/>
        <end position="398"/>
    </location>
</feature>
<dbReference type="InterPro" id="IPR009000">
    <property type="entry name" value="Transl_B-barrel_sf"/>
</dbReference>
<feature type="region of interest" description="Disordered" evidence="9">
    <location>
        <begin position="333"/>
        <end position="416"/>
    </location>
</feature>
<dbReference type="OrthoDB" id="21550at2759"/>
<feature type="compositionally biased region" description="Low complexity" evidence="9">
    <location>
        <begin position="540"/>
        <end position="565"/>
    </location>
</feature>
<evidence type="ECO:0000256" key="9">
    <source>
        <dbReference type="SAM" id="MobiDB-lite"/>
    </source>
</evidence>
<accession>A0A9W8MI36</accession>
<evidence type="ECO:0000313" key="11">
    <source>
        <dbReference type="Proteomes" id="UP001140091"/>
    </source>
</evidence>
<protein>
    <recommendedName>
        <fullName evidence="3">H/ACA ribonucleoprotein complex non-core subunit NAF1</fullName>
    </recommendedName>
</protein>
<comment type="subcellular location">
    <subcellularLocation>
        <location evidence="1">Nucleus</location>
    </subcellularLocation>
</comment>
<dbReference type="InterPro" id="IPR007504">
    <property type="entry name" value="H/ACA_rnp_Gar1/Naf1"/>
</dbReference>
<dbReference type="GO" id="GO:0005634">
    <property type="term" value="C:nucleus"/>
    <property type="evidence" value="ECO:0007669"/>
    <property type="project" value="UniProtKB-SubCell"/>
</dbReference>
<feature type="compositionally biased region" description="Acidic residues" evidence="9">
    <location>
        <begin position="39"/>
        <end position="61"/>
    </location>
</feature>
<feature type="region of interest" description="Disordered" evidence="9">
    <location>
        <begin position="21"/>
        <end position="134"/>
    </location>
</feature>
<feature type="compositionally biased region" description="Basic and acidic residues" evidence="9">
    <location>
        <begin position="25"/>
        <end position="38"/>
    </location>
</feature>
<proteinExistence type="inferred from homology"/>
<evidence type="ECO:0000256" key="5">
    <source>
        <dbReference type="ARBA" id="ARBA00022552"/>
    </source>
</evidence>
<dbReference type="SUPFAM" id="SSF50447">
    <property type="entry name" value="Translation proteins"/>
    <property type="match status" value="1"/>
</dbReference>
<feature type="region of interest" description="Disordered" evidence="9">
    <location>
        <begin position="518"/>
        <end position="565"/>
    </location>
</feature>
<feature type="compositionally biased region" description="Low complexity" evidence="9">
    <location>
        <begin position="352"/>
        <end position="365"/>
    </location>
</feature>
<name>A0A9W8MI36_9AGAR</name>
<keyword evidence="11" id="KW-1185">Reference proteome</keyword>
<dbReference type="InterPro" id="IPR038664">
    <property type="entry name" value="Gar1/Naf1_Cbf5-bd_sf"/>
</dbReference>
<comment type="similarity">
    <text evidence="2">Belongs to the NAF1 family.</text>
</comment>